<dbReference type="EMBL" id="JACAZF010000017">
    <property type="protein sequence ID" value="KAF7289319.1"/>
    <property type="molecule type" value="Genomic_DNA"/>
</dbReference>
<dbReference type="PROSITE" id="PS50088">
    <property type="entry name" value="ANK_REPEAT"/>
    <property type="match status" value="1"/>
</dbReference>
<evidence type="ECO:0000256" key="1">
    <source>
        <dbReference type="PROSITE-ProRule" id="PRU00023"/>
    </source>
</evidence>
<comment type="caution">
    <text evidence="3">The sequence shown here is derived from an EMBL/GenBank/DDBJ whole genome shotgun (WGS) entry which is preliminary data.</text>
</comment>
<sequence length="585" mass="67001">MNPILNKNELKIRTKLQDHREHPRAIQEVSVTVTHPQHKTVATLSAWRLDRPYFCDRFLQILDEEIDEMHEFSATLFDKYGNVQPHLVEPGYRSGSGCWGRELNEGVLFYIFWVSVEEALRGQGIGSWMLDKFLHSKHVEENDTVTCWPTPMGIEGELWEDAKNRQVAFFRKNHFRRIGRTVFFAYSPNNNHPSRRVAVKDDVQALSEIFSSVPDPAKTRQEYPLHAAIFDDKTGQIATLIQSCYDSDPSSVHTSDLTGFTPLHIAAGQANVIAIRKLLSWDMSSDLLNATNSDGATPLELLQSTMSSSRNFSEMLLDNWRGYSADALEAEFLLKQSMGMLVQSTVEQYTAKNKYGCTCGRCAGGWLSPRMRFQLECQAAYAKDTMPDLYDDFTPRQPASFDYYMHSDYIPRRFQSSFYLSFYKGYCDVFNAVYELLSSTNEVFSLANVKRYLSNDSVFYFRKGGRLEYVFDAITDSAFQQSSLGDGEHERIFADYEHWTTLPTCANDLEFHLVRLMLGMNPRERWGPYDVPTASGLRESLDRDLEESDAEMESEESDVEMESEESNTSTEEDSAEELDTDDDDD</sequence>
<keyword evidence="4" id="KW-1185">Reference proteome</keyword>
<dbReference type="GeneID" id="59352865"/>
<keyword evidence="1" id="KW-0040">ANK repeat</keyword>
<feature type="compositionally biased region" description="Acidic residues" evidence="2">
    <location>
        <begin position="544"/>
        <end position="585"/>
    </location>
</feature>
<feature type="repeat" description="ANK" evidence="1">
    <location>
        <begin position="258"/>
        <end position="290"/>
    </location>
</feature>
<dbReference type="SUPFAM" id="SSF48403">
    <property type="entry name" value="Ankyrin repeat"/>
    <property type="match status" value="1"/>
</dbReference>
<dbReference type="Gene3D" id="1.25.40.20">
    <property type="entry name" value="Ankyrin repeat-containing domain"/>
    <property type="match status" value="1"/>
</dbReference>
<protein>
    <submittedName>
        <fullName evidence="3">Ankyrin repeat family protein</fullName>
    </submittedName>
</protein>
<name>A0A8H6VPW2_9AGAR</name>
<organism evidence="3 4">
    <name type="scientific">Mycena indigotica</name>
    <dbReference type="NCBI Taxonomy" id="2126181"/>
    <lineage>
        <taxon>Eukaryota</taxon>
        <taxon>Fungi</taxon>
        <taxon>Dikarya</taxon>
        <taxon>Basidiomycota</taxon>
        <taxon>Agaricomycotina</taxon>
        <taxon>Agaricomycetes</taxon>
        <taxon>Agaricomycetidae</taxon>
        <taxon>Agaricales</taxon>
        <taxon>Marasmiineae</taxon>
        <taxon>Mycenaceae</taxon>
        <taxon>Mycena</taxon>
    </lineage>
</organism>
<accession>A0A8H6VPW2</accession>
<dbReference type="InterPro" id="IPR016181">
    <property type="entry name" value="Acyl_CoA_acyltransferase"/>
</dbReference>
<dbReference type="CDD" id="cd04301">
    <property type="entry name" value="NAT_SF"/>
    <property type="match status" value="1"/>
</dbReference>
<dbReference type="RefSeq" id="XP_037213350.1">
    <property type="nucleotide sequence ID" value="XM_037370349.1"/>
</dbReference>
<evidence type="ECO:0000313" key="4">
    <source>
        <dbReference type="Proteomes" id="UP000636479"/>
    </source>
</evidence>
<dbReference type="SUPFAM" id="SSF55729">
    <property type="entry name" value="Acyl-CoA N-acyltransferases (Nat)"/>
    <property type="match status" value="1"/>
</dbReference>
<dbReference type="InterPro" id="IPR036770">
    <property type="entry name" value="Ankyrin_rpt-contain_sf"/>
</dbReference>
<dbReference type="AlphaFoldDB" id="A0A8H6VPW2"/>
<evidence type="ECO:0000256" key="2">
    <source>
        <dbReference type="SAM" id="MobiDB-lite"/>
    </source>
</evidence>
<dbReference type="Gene3D" id="3.40.630.30">
    <property type="match status" value="1"/>
</dbReference>
<feature type="region of interest" description="Disordered" evidence="2">
    <location>
        <begin position="528"/>
        <end position="585"/>
    </location>
</feature>
<dbReference type="OrthoDB" id="508139at2759"/>
<dbReference type="Proteomes" id="UP000636479">
    <property type="component" value="Unassembled WGS sequence"/>
</dbReference>
<proteinExistence type="predicted"/>
<evidence type="ECO:0000313" key="3">
    <source>
        <dbReference type="EMBL" id="KAF7289319.1"/>
    </source>
</evidence>
<gene>
    <name evidence="3" type="ORF">MIND_01393800</name>
</gene>
<reference evidence="3" key="1">
    <citation type="submission" date="2020-05" db="EMBL/GenBank/DDBJ databases">
        <title>Mycena genomes resolve the evolution of fungal bioluminescence.</title>
        <authorList>
            <person name="Tsai I.J."/>
        </authorList>
    </citation>
    <scope>NUCLEOTIDE SEQUENCE</scope>
    <source>
        <strain evidence="3">171206Taipei</strain>
    </source>
</reference>
<dbReference type="InterPro" id="IPR002110">
    <property type="entry name" value="Ankyrin_rpt"/>
</dbReference>